<evidence type="ECO:0000256" key="5">
    <source>
        <dbReference type="SAM" id="Phobius"/>
    </source>
</evidence>
<evidence type="ECO:0000256" key="4">
    <source>
        <dbReference type="ARBA" id="ARBA00023136"/>
    </source>
</evidence>
<dbReference type="InterPro" id="IPR044878">
    <property type="entry name" value="UbiA_sf"/>
</dbReference>
<dbReference type="Proteomes" id="UP000321118">
    <property type="component" value="Unassembled WGS sequence"/>
</dbReference>
<feature type="transmembrane region" description="Helical" evidence="5">
    <location>
        <begin position="295"/>
        <end position="313"/>
    </location>
</feature>
<organism evidence="6 7">
    <name type="scientific">Cellulomonas xylanilytica</name>
    <dbReference type="NCBI Taxonomy" id="233583"/>
    <lineage>
        <taxon>Bacteria</taxon>
        <taxon>Bacillati</taxon>
        <taxon>Actinomycetota</taxon>
        <taxon>Actinomycetes</taxon>
        <taxon>Micrococcales</taxon>
        <taxon>Cellulomonadaceae</taxon>
        <taxon>Cellulomonas</taxon>
    </lineage>
</organism>
<keyword evidence="4 5" id="KW-0472">Membrane</keyword>
<name>A0A510VDK3_9CELL</name>
<dbReference type="Gene3D" id="1.10.357.140">
    <property type="entry name" value="UbiA prenyltransferase"/>
    <property type="match status" value="1"/>
</dbReference>
<dbReference type="AlphaFoldDB" id="A0A510VDK3"/>
<dbReference type="InterPro" id="IPR000537">
    <property type="entry name" value="UbiA_prenyltransferase"/>
</dbReference>
<reference evidence="6 7" key="1">
    <citation type="submission" date="2019-07" db="EMBL/GenBank/DDBJ databases">
        <title>Whole genome shotgun sequence of Cellulomonas xylanilytica NBRC 101102.</title>
        <authorList>
            <person name="Hosoyama A."/>
            <person name="Uohara A."/>
            <person name="Ohji S."/>
            <person name="Ichikawa N."/>
        </authorList>
    </citation>
    <scope>NUCLEOTIDE SEQUENCE [LARGE SCALE GENOMIC DNA]</scope>
    <source>
        <strain evidence="6 7">NBRC 101102</strain>
    </source>
</reference>
<dbReference type="EMBL" id="BJUB01000014">
    <property type="protein sequence ID" value="GEK23215.1"/>
    <property type="molecule type" value="Genomic_DNA"/>
</dbReference>
<dbReference type="CDD" id="cd13956">
    <property type="entry name" value="PT_UbiA"/>
    <property type="match status" value="1"/>
</dbReference>
<proteinExistence type="predicted"/>
<dbReference type="GO" id="GO:0016765">
    <property type="term" value="F:transferase activity, transferring alkyl or aryl (other than methyl) groups"/>
    <property type="evidence" value="ECO:0007669"/>
    <property type="project" value="InterPro"/>
</dbReference>
<feature type="transmembrane region" description="Helical" evidence="5">
    <location>
        <begin position="267"/>
        <end position="288"/>
    </location>
</feature>
<dbReference type="Pfam" id="PF01040">
    <property type="entry name" value="UbiA"/>
    <property type="match status" value="1"/>
</dbReference>
<keyword evidence="2 5" id="KW-0812">Transmembrane</keyword>
<gene>
    <name evidence="6" type="ORF">CXY01_37350</name>
</gene>
<comment type="subcellular location">
    <subcellularLocation>
        <location evidence="1">Membrane</location>
        <topology evidence="1">Multi-pass membrane protein</topology>
    </subcellularLocation>
</comment>
<protein>
    <recommendedName>
        <fullName evidence="8">Ubiquinone biosynthesis protein UbiA</fullName>
    </recommendedName>
</protein>
<sequence length="318" mass="31844">MRAIRASCHVVARPAPVRVTVLNLHPTCDDGASTEVKQVSEVAQRSRVLDLALACHPGPTVAVSVFSVAMAAGAGAPAATTALVGAAILTGQLSVGWSNDWIDAGRDAAVGRTDKPVGTGRLAVSTVRTAALGAAAACVVLSLALGWRAGLVHLATVASAWAYNARLKSTVWSWAPYAFSFGFLPLAIALALPGAPVAAWWAMAAGALLGIGAHGANVIPDLQDDHATGVRGLPHRVGGTVTSIGTALALVAATVLVVLAPPGPPRAAAAAALVVALGLTIAATVLALGGGRHRLPFVFAIAVAAVDVVLLVLSDWVA</sequence>
<keyword evidence="3 5" id="KW-1133">Transmembrane helix</keyword>
<evidence type="ECO:0000256" key="1">
    <source>
        <dbReference type="ARBA" id="ARBA00004141"/>
    </source>
</evidence>
<feature type="transmembrane region" description="Helical" evidence="5">
    <location>
        <begin position="130"/>
        <end position="150"/>
    </location>
</feature>
<dbReference type="GO" id="GO:0016020">
    <property type="term" value="C:membrane"/>
    <property type="evidence" value="ECO:0007669"/>
    <property type="project" value="UniProtKB-SubCell"/>
</dbReference>
<evidence type="ECO:0000313" key="6">
    <source>
        <dbReference type="EMBL" id="GEK23215.1"/>
    </source>
</evidence>
<dbReference type="OrthoDB" id="3212588at2"/>
<evidence type="ECO:0000256" key="3">
    <source>
        <dbReference type="ARBA" id="ARBA00022989"/>
    </source>
</evidence>
<feature type="transmembrane region" description="Helical" evidence="5">
    <location>
        <begin position="198"/>
        <end position="219"/>
    </location>
</feature>
<feature type="transmembrane region" description="Helical" evidence="5">
    <location>
        <begin position="240"/>
        <end position="261"/>
    </location>
</feature>
<evidence type="ECO:0000313" key="7">
    <source>
        <dbReference type="Proteomes" id="UP000321118"/>
    </source>
</evidence>
<keyword evidence="7" id="KW-1185">Reference proteome</keyword>
<accession>A0A510VDK3</accession>
<feature type="transmembrane region" description="Helical" evidence="5">
    <location>
        <begin position="171"/>
        <end position="192"/>
    </location>
</feature>
<comment type="caution">
    <text evidence="6">The sequence shown here is derived from an EMBL/GenBank/DDBJ whole genome shotgun (WGS) entry which is preliminary data.</text>
</comment>
<evidence type="ECO:0008006" key="8">
    <source>
        <dbReference type="Google" id="ProtNLM"/>
    </source>
</evidence>
<evidence type="ECO:0000256" key="2">
    <source>
        <dbReference type="ARBA" id="ARBA00022692"/>
    </source>
</evidence>